<accession>A0A9D1NTV4</accession>
<evidence type="ECO:0000313" key="3">
    <source>
        <dbReference type="Proteomes" id="UP000886723"/>
    </source>
</evidence>
<dbReference type="EMBL" id="DVON01000098">
    <property type="protein sequence ID" value="HIV12397.1"/>
    <property type="molecule type" value="Genomic_DNA"/>
</dbReference>
<gene>
    <name evidence="2" type="ORF">IAA63_04555</name>
</gene>
<dbReference type="Gene3D" id="3.90.550.10">
    <property type="entry name" value="Spore Coat Polysaccharide Biosynthesis Protein SpsA, Chain A"/>
    <property type="match status" value="1"/>
</dbReference>
<evidence type="ECO:0000259" key="1">
    <source>
        <dbReference type="Pfam" id="PF00535"/>
    </source>
</evidence>
<dbReference type="Pfam" id="PF00535">
    <property type="entry name" value="Glycos_transf_2"/>
    <property type="match status" value="1"/>
</dbReference>
<reference evidence="2" key="1">
    <citation type="submission" date="2020-10" db="EMBL/GenBank/DDBJ databases">
        <authorList>
            <person name="Gilroy R."/>
        </authorList>
    </citation>
    <scope>NUCLEOTIDE SEQUENCE</scope>
    <source>
        <strain evidence="2">ChiBcec2-4451</strain>
    </source>
</reference>
<dbReference type="Proteomes" id="UP000886723">
    <property type="component" value="Unassembled WGS sequence"/>
</dbReference>
<dbReference type="AlphaFoldDB" id="A0A9D1NTV4"/>
<dbReference type="InterPro" id="IPR029044">
    <property type="entry name" value="Nucleotide-diphossugar_trans"/>
</dbReference>
<name>A0A9D1NTV4_9FIRM</name>
<protein>
    <submittedName>
        <fullName evidence="2">Glycosyltransferase</fullName>
    </submittedName>
</protein>
<feature type="domain" description="Glycosyltransferase 2-like" evidence="1">
    <location>
        <begin position="5"/>
        <end position="77"/>
    </location>
</feature>
<evidence type="ECO:0000313" key="2">
    <source>
        <dbReference type="EMBL" id="HIV12397.1"/>
    </source>
</evidence>
<organism evidence="2 3">
    <name type="scientific">Candidatus Pullilachnospira stercoravium</name>
    <dbReference type="NCBI Taxonomy" id="2840913"/>
    <lineage>
        <taxon>Bacteria</taxon>
        <taxon>Bacillati</taxon>
        <taxon>Bacillota</taxon>
        <taxon>Clostridia</taxon>
        <taxon>Lachnospirales</taxon>
        <taxon>Lachnospiraceae</taxon>
        <taxon>Lachnospiraceae incertae sedis</taxon>
        <taxon>Candidatus Pullilachnospira</taxon>
    </lineage>
</organism>
<sequence length="78" mass="9023">MEYIVIIPVLNPEPCLEGVVDRLWDLGHQTILVNDGSDKVHFPFFQRPEKKCIIPHHRENRGKGAAIRAALNYIKEEF</sequence>
<proteinExistence type="predicted"/>
<comment type="caution">
    <text evidence="2">The sequence shown here is derived from an EMBL/GenBank/DDBJ whole genome shotgun (WGS) entry which is preliminary data.</text>
</comment>
<dbReference type="SUPFAM" id="SSF53448">
    <property type="entry name" value="Nucleotide-diphospho-sugar transferases"/>
    <property type="match status" value="1"/>
</dbReference>
<dbReference type="InterPro" id="IPR001173">
    <property type="entry name" value="Glyco_trans_2-like"/>
</dbReference>
<reference evidence="2" key="2">
    <citation type="journal article" date="2021" name="PeerJ">
        <title>Extensive microbial diversity within the chicken gut microbiome revealed by metagenomics and culture.</title>
        <authorList>
            <person name="Gilroy R."/>
            <person name="Ravi A."/>
            <person name="Getino M."/>
            <person name="Pursley I."/>
            <person name="Horton D.L."/>
            <person name="Alikhan N.F."/>
            <person name="Baker D."/>
            <person name="Gharbi K."/>
            <person name="Hall N."/>
            <person name="Watson M."/>
            <person name="Adriaenssens E.M."/>
            <person name="Foster-Nyarko E."/>
            <person name="Jarju S."/>
            <person name="Secka A."/>
            <person name="Antonio M."/>
            <person name="Oren A."/>
            <person name="Chaudhuri R.R."/>
            <person name="La Ragione R."/>
            <person name="Hildebrand F."/>
            <person name="Pallen M.J."/>
        </authorList>
    </citation>
    <scope>NUCLEOTIDE SEQUENCE</scope>
    <source>
        <strain evidence="2">ChiBcec2-4451</strain>
    </source>
</reference>